<organism evidence="2 3">
    <name type="scientific">Ceratodon purpureus</name>
    <name type="common">Fire moss</name>
    <name type="synonym">Dicranum purpureum</name>
    <dbReference type="NCBI Taxonomy" id="3225"/>
    <lineage>
        <taxon>Eukaryota</taxon>
        <taxon>Viridiplantae</taxon>
        <taxon>Streptophyta</taxon>
        <taxon>Embryophyta</taxon>
        <taxon>Bryophyta</taxon>
        <taxon>Bryophytina</taxon>
        <taxon>Bryopsida</taxon>
        <taxon>Dicranidae</taxon>
        <taxon>Pseudoditrichales</taxon>
        <taxon>Ditrichaceae</taxon>
        <taxon>Ceratodon</taxon>
    </lineage>
</organism>
<evidence type="ECO:0000313" key="2">
    <source>
        <dbReference type="EMBL" id="KAG0568209.1"/>
    </source>
</evidence>
<keyword evidence="3" id="KW-1185">Reference proteome</keyword>
<name>A0A8T0HDJ0_CERPU</name>
<proteinExistence type="predicted"/>
<sequence length="321" mass="34992">MTKISMGLRNLICLLPAETPDPHHGCSEEDAEQPGTSYTNCHDAHDFSYSSSENRKATSRGRDRVSCSSGSAQMLACFRAGAINLIVHPAMAMGGQRQGASSVQPVTSLPRTAFLEGPDSGDDPTSPVVTCIGQVRKDKHMKIPPKNNREAEPWRLKSKRGNPQMKAMESTSTPSSSRPSKWKQILGARGTVNPSQQPRIEENDSGEFHIDLNRFGSACTSFQDQAVTPGFGHMNAGRTFPPSTFMTKPVVTMMQTEGDEAPAVSTVEVSKDEPALGSPSVKIVKPTPRGSEEVLLWKRRSGACRPLTLELQRRVLKSDFR</sequence>
<feature type="region of interest" description="Disordered" evidence="1">
    <location>
        <begin position="143"/>
        <end position="182"/>
    </location>
</feature>
<feature type="region of interest" description="Disordered" evidence="1">
    <location>
        <begin position="22"/>
        <end position="43"/>
    </location>
</feature>
<gene>
    <name evidence="2" type="ORF">KC19_6G002700</name>
</gene>
<accession>A0A8T0HDJ0</accession>
<comment type="caution">
    <text evidence="2">The sequence shown here is derived from an EMBL/GenBank/DDBJ whole genome shotgun (WGS) entry which is preliminary data.</text>
</comment>
<dbReference type="EMBL" id="CM026427">
    <property type="protein sequence ID" value="KAG0568209.1"/>
    <property type="molecule type" value="Genomic_DNA"/>
</dbReference>
<dbReference type="AlphaFoldDB" id="A0A8T0HDJ0"/>
<reference evidence="2 3" key="1">
    <citation type="submission" date="2020-06" db="EMBL/GenBank/DDBJ databases">
        <title>WGS assembly of Ceratodon purpureus strain R40.</title>
        <authorList>
            <person name="Carey S.B."/>
            <person name="Jenkins J."/>
            <person name="Shu S."/>
            <person name="Lovell J.T."/>
            <person name="Sreedasyam A."/>
            <person name="Maumus F."/>
            <person name="Tiley G.P."/>
            <person name="Fernandez-Pozo N."/>
            <person name="Barry K."/>
            <person name="Chen C."/>
            <person name="Wang M."/>
            <person name="Lipzen A."/>
            <person name="Daum C."/>
            <person name="Saski C.A."/>
            <person name="Payton A.C."/>
            <person name="Mcbreen J.C."/>
            <person name="Conrad R.E."/>
            <person name="Kollar L.M."/>
            <person name="Olsson S."/>
            <person name="Huttunen S."/>
            <person name="Landis J.B."/>
            <person name="Wickett N.J."/>
            <person name="Johnson M.G."/>
            <person name="Rensing S.A."/>
            <person name="Grimwood J."/>
            <person name="Schmutz J."/>
            <person name="Mcdaniel S.F."/>
        </authorList>
    </citation>
    <scope>NUCLEOTIDE SEQUENCE [LARGE SCALE GENOMIC DNA]</scope>
    <source>
        <strain evidence="2 3">R40</strain>
    </source>
</reference>
<evidence type="ECO:0000256" key="1">
    <source>
        <dbReference type="SAM" id="MobiDB-lite"/>
    </source>
</evidence>
<dbReference type="Proteomes" id="UP000822688">
    <property type="component" value="Chromosome 6"/>
</dbReference>
<feature type="compositionally biased region" description="Low complexity" evidence="1">
    <location>
        <begin position="170"/>
        <end position="179"/>
    </location>
</feature>
<evidence type="ECO:0000313" key="3">
    <source>
        <dbReference type="Proteomes" id="UP000822688"/>
    </source>
</evidence>
<protein>
    <submittedName>
        <fullName evidence="2">Uncharacterized protein</fullName>
    </submittedName>
</protein>
<dbReference type="OrthoDB" id="1976274at2759"/>